<reference evidence="2 3" key="1">
    <citation type="journal article" date="2014" name="PLoS Genet.">
        <title>Phylogenetically driven sequencing of extremely halophilic archaea reveals strategies for static and dynamic osmo-response.</title>
        <authorList>
            <person name="Becker E.A."/>
            <person name="Seitzer P.M."/>
            <person name="Tritt A."/>
            <person name="Larsen D."/>
            <person name="Krusor M."/>
            <person name="Yao A.I."/>
            <person name="Wu D."/>
            <person name="Madern D."/>
            <person name="Eisen J.A."/>
            <person name="Darling A.E."/>
            <person name="Facciotti M.T."/>
        </authorList>
    </citation>
    <scope>NUCLEOTIDE SEQUENCE [LARGE SCALE GENOMIC DNA]</scope>
    <source>
        <strain evidence="2 3">JCM 14624</strain>
    </source>
</reference>
<evidence type="ECO:0000256" key="1">
    <source>
        <dbReference type="SAM" id="Phobius"/>
    </source>
</evidence>
<accession>M0BDE6</accession>
<feature type="transmembrane region" description="Helical" evidence="1">
    <location>
        <begin position="243"/>
        <end position="263"/>
    </location>
</feature>
<gene>
    <name evidence="2" type="ORF">C479_13353</name>
</gene>
<dbReference type="Proteomes" id="UP000011560">
    <property type="component" value="Unassembled WGS sequence"/>
</dbReference>
<proteinExistence type="predicted"/>
<sequence length="294" mass="33798">MNTDHLDLRRWGDFNSDLLDQFGYDPESYVSMVQDSFLLSPTSVSDVWDEFVAIECREQIPEGNLDVEWLNEYLIPLSVYTKAHHWQQNQKEKLLDIADDVDSASETDWSLTDDFDVDKIATEQSELRDLHDRWFELHSEIVDDRDEIENLFNRIERSDKPGQAYERQVSTPSKIGASVDNRSLFHRLSDEMHQEYETISERVDQLNSRYQNVANYFSDRVQAGSTVLNTENQKSNRRLQISVVVLTLVLTVVGVVQGVNVLTSAEGPVSTFLIAVAIIVPIEIIILLLFDKLD</sequence>
<name>M0BDE6_9EURY</name>
<keyword evidence="1" id="KW-0812">Transmembrane</keyword>
<evidence type="ECO:0000313" key="2">
    <source>
        <dbReference type="EMBL" id="ELZ08328.1"/>
    </source>
</evidence>
<dbReference type="EMBL" id="AOIQ01000021">
    <property type="protein sequence ID" value="ELZ08328.1"/>
    <property type="molecule type" value="Genomic_DNA"/>
</dbReference>
<protein>
    <recommendedName>
        <fullName evidence="4">CorA-like Mg2+ transporter protein</fullName>
    </recommendedName>
</protein>
<organism evidence="2 3">
    <name type="scientific">Halovivax asiaticus JCM 14624</name>
    <dbReference type="NCBI Taxonomy" id="1227490"/>
    <lineage>
        <taxon>Archaea</taxon>
        <taxon>Methanobacteriati</taxon>
        <taxon>Methanobacteriota</taxon>
        <taxon>Stenosarchaea group</taxon>
        <taxon>Halobacteria</taxon>
        <taxon>Halobacteriales</taxon>
        <taxon>Natrialbaceae</taxon>
        <taxon>Halovivax</taxon>
    </lineage>
</organism>
<dbReference type="AlphaFoldDB" id="M0BDE6"/>
<keyword evidence="1" id="KW-0472">Membrane</keyword>
<evidence type="ECO:0000313" key="3">
    <source>
        <dbReference type="Proteomes" id="UP000011560"/>
    </source>
</evidence>
<keyword evidence="3" id="KW-1185">Reference proteome</keyword>
<feature type="transmembrane region" description="Helical" evidence="1">
    <location>
        <begin position="269"/>
        <end position="290"/>
    </location>
</feature>
<keyword evidence="1" id="KW-1133">Transmembrane helix</keyword>
<comment type="caution">
    <text evidence="2">The sequence shown here is derived from an EMBL/GenBank/DDBJ whole genome shotgun (WGS) entry which is preliminary data.</text>
</comment>
<evidence type="ECO:0008006" key="4">
    <source>
        <dbReference type="Google" id="ProtNLM"/>
    </source>
</evidence>